<dbReference type="EMBL" id="JAMXLX010000008">
    <property type="protein sequence ID" value="MCO5959193.1"/>
    <property type="molecule type" value="Genomic_DNA"/>
</dbReference>
<dbReference type="Proteomes" id="UP001155380">
    <property type="component" value="Unassembled WGS sequence"/>
</dbReference>
<keyword evidence="1" id="KW-0812">Transmembrane</keyword>
<evidence type="ECO:0000313" key="2">
    <source>
        <dbReference type="EMBL" id="MCO5959193.1"/>
    </source>
</evidence>
<organism evidence="2 3">
    <name type="scientific">Ciceribacter sichuanensis</name>
    <dbReference type="NCBI Taxonomy" id="2949647"/>
    <lineage>
        <taxon>Bacteria</taxon>
        <taxon>Pseudomonadati</taxon>
        <taxon>Pseudomonadota</taxon>
        <taxon>Alphaproteobacteria</taxon>
        <taxon>Hyphomicrobiales</taxon>
        <taxon>Rhizobiaceae</taxon>
        <taxon>Ciceribacter</taxon>
    </lineage>
</organism>
<evidence type="ECO:0000256" key="1">
    <source>
        <dbReference type="SAM" id="Phobius"/>
    </source>
</evidence>
<name>A0AAJ1C1R0_9HYPH</name>
<proteinExistence type="predicted"/>
<sequence length="315" mass="34403">MLKKFSNNFTGAGKLLEFGVISGAIGLAGDLATPVGPYIYWMLAAGVVLLISAYPLARRLGWESDLTKSSAVFGAVLTCLGLWSTTGGSPEGRIASGSEFMAHVQQKLLSMEESVKQIADNTRETADNTARTAESTSKTADNTERLAENIFDMSALETAIEYRDFRKMTGACADGQKKDGFDVITPGRYDKVKEDSIYQHLRKAGCIDTTIICTTDMDSVLAVAKERGYDPDWLYPIRGADLGRVTAICGADVASAYTSRKEQFEDQRNREIAAKTAAREKAEAELEATVSECEKEIGDRNWCRLAVEAKIYPRS</sequence>
<feature type="transmembrane region" description="Helical" evidence="1">
    <location>
        <begin position="38"/>
        <end position="57"/>
    </location>
</feature>
<feature type="transmembrane region" description="Helical" evidence="1">
    <location>
        <begin position="69"/>
        <end position="86"/>
    </location>
</feature>
<gene>
    <name evidence="2" type="ORF">NBH21_20655</name>
</gene>
<accession>A0AAJ1C1R0</accession>
<protein>
    <submittedName>
        <fullName evidence="2">Uncharacterized protein</fullName>
    </submittedName>
</protein>
<reference evidence="2" key="1">
    <citation type="submission" date="2022-06" db="EMBL/GenBank/DDBJ databases">
        <authorList>
            <person name="Sun Q."/>
        </authorList>
    </citation>
    <scope>NUCLEOTIDE SEQUENCE</scope>
    <source>
        <strain evidence="2">S101</strain>
    </source>
</reference>
<keyword evidence="1" id="KW-0472">Membrane</keyword>
<evidence type="ECO:0000313" key="3">
    <source>
        <dbReference type="Proteomes" id="UP001155380"/>
    </source>
</evidence>
<comment type="caution">
    <text evidence="2">The sequence shown here is derived from an EMBL/GenBank/DDBJ whole genome shotgun (WGS) entry which is preliminary data.</text>
</comment>
<dbReference type="AlphaFoldDB" id="A0AAJ1C1R0"/>
<dbReference type="RefSeq" id="WP_250914985.1">
    <property type="nucleotide sequence ID" value="NZ_JAMXLX010000008.1"/>
</dbReference>
<keyword evidence="1" id="KW-1133">Transmembrane helix</keyword>